<keyword evidence="2" id="KW-1185">Reference proteome</keyword>
<name>A0ABX8MX51_9PSED</name>
<dbReference type="EMBL" id="CP077074">
    <property type="protein sequence ID" value="QXH43829.1"/>
    <property type="molecule type" value="Genomic_DNA"/>
</dbReference>
<reference evidence="1" key="1">
    <citation type="submission" date="2021-06" db="EMBL/GenBank/DDBJ databases">
        <title>Updating the genus Pseudomonas: Description of 43 new species and partition of the Pseudomonas putida group.</title>
        <authorList>
            <person name="Girard L."/>
            <person name="Lood C."/>
            <person name="Vandamme P."/>
            <person name="Rokni-Zadeh H."/>
            <person name="van Noort V."/>
            <person name="Hofte M."/>
            <person name="Lavigne R."/>
            <person name="De Mot R."/>
        </authorList>
    </citation>
    <scope>NUCLEOTIDE SEQUENCE</scope>
    <source>
        <strain evidence="1">CMR12a</strain>
    </source>
</reference>
<dbReference type="SUPFAM" id="SSF141447">
    <property type="entry name" value="PA2021-like"/>
    <property type="match status" value="1"/>
</dbReference>
<evidence type="ECO:0000313" key="2">
    <source>
        <dbReference type="Proteomes" id="UP000693952"/>
    </source>
</evidence>
<accession>A0ABX8MX51</accession>
<dbReference type="InterPro" id="IPR021564">
    <property type="entry name" value="DUF3203"/>
</dbReference>
<dbReference type="Gene3D" id="3.40.1170.40">
    <property type="entry name" value="Protein of unknown function DUF3203"/>
    <property type="match status" value="1"/>
</dbReference>
<dbReference type="InterPro" id="IPR038079">
    <property type="entry name" value="PA2021-like_sf"/>
</dbReference>
<proteinExistence type="predicted"/>
<sequence length="77" mass="8378">MSLRIDRQHCYFDTQTLHEHLPASAVTIITDGARAMSAVEIKGQRIYITEAEADALTVAGAVDGRRHLKATNGDSVI</sequence>
<organism evidence="1 2">
    <name type="scientific">Pseudomonas sessilinigenes</name>
    <dbReference type="NCBI Taxonomy" id="658629"/>
    <lineage>
        <taxon>Bacteria</taxon>
        <taxon>Pseudomonadati</taxon>
        <taxon>Pseudomonadota</taxon>
        <taxon>Gammaproteobacteria</taxon>
        <taxon>Pseudomonadales</taxon>
        <taxon>Pseudomonadaceae</taxon>
        <taxon>Pseudomonas</taxon>
    </lineage>
</organism>
<dbReference type="Pfam" id="PF11462">
    <property type="entry name" value="DUF3203"/>
    <property type="match status" value="1"/>
</dbReference>
<dbReference type="RefSeq" id="WP_068587205.1">
    <property type="nucleotide sequence ID" value="NZ_CP027706.1"/>
</dbReference>
<dbReference type="Proteomes" id="UP000693952">
    <property type="component" value="Chromosome"/>
</dbReference>
<gene>
    <name evidence="1" type="ORF">KSS89_23490</name>
</gene>
<evidence type="ECO:0000313" key="1">
    <source>
        <dbReference type="EMBL" id="QXH43829.1"/>
    </source>
</evidence>
<protein>
    <submittedName>
        <fullName evidence="1">DUF3203 family protein</fullName>
    </submittedName>
</protein>